<feature type="domain" description="RRM" evidence="8">
    <location>
        <begin position="204"/>
        <end position="281"/>
    </location>
</feature>
<keyword evidence="4" id="KW-0539">Nucleus</keyword>
<dbReference type="InterPro" id="IPR034221">
    <property type="entry name" value="RBM34_RRM2"/>
</dbReference>
<comment type="subcellular location">
    <subcellularLocation>
        <location evidence="1">Nucleus</location>
        <location evidence="1">Nucleolus</location>
    </subcellularLocation>
</comment>
<evidence type="ECO:0000313" key="10">
    <source>
        <dbReference type="RefSeq" id="XP_065660603.1"/>
    </source>
</evidence>
<feature type="domain" description="RRM" evidence="8">
    <location>
        <begin position="103"/>
        <end position="197"/>
    </location>
</feature>
<gene>
    <name evidence="10" type="primary">LOC100214874</name>
</gene>
<dbReference type="SUPFAM" id="SSF54928">
    <property type="entry name" value="RNA-binding domain, RBD"/>
    <property type="match status" value="2"/>
</dbReference>
<evidence type="ECO:0000256" key="4">
    <source>
        <dbReference type="ARBA" id="ARBA00023242"/>
    </source>
</evidence>
<comment type="similarity">
    <text evidence="2">Belongs to the RRM RBM34 family.</text>
</comment>
<feature type="compositionally biased region" description="Basic residues" evidence="7">
    <location>
        <begin position="327"/>
        <end position="338"/>
    </location>
</feature>
<dbReference type="PROSITE" id="PS50102">
    <property type="entry name" value="RRM"/>
    <property type="match status" value="2"/>
</dbReference>
<dbReference type="InterPro" id="IPR000504">
    <property type="entry name" value="RRM_dom"/>
</dbReference>
<dbReference type="CDD" id="cd12394">
    <property type="entry name" value="RRM1_RBM34"/>
    <property type="match status" value="1"/>
</dbReference>
<feature type="compositionally biased region" description="Basic and acidic residues" evidence="7">
    <location>
        <begin position="300"/>
        <end position="318"/>
    </location>
</feature>
<dbReference type="Pfam" id="PF00076">
    <property type="entry name" value="RRM_1"/>
    <property type="match status" value="2"/>
</dbReference>
<evidence type="ECO:0000256" key="1">
    <source>
        <dbReference type="ARBA" id="ARBA00004604"/>
    </source>
</evidence>
<dbReference type="InterPro" id="IPR035979">
    <property type="entry name" value="RBD_domain_sf"/>
</dbReference>
<feature type="compositionally biased region" description="Basic residues" evidence="7">
    <location>
        <begin position="345"/>
        <end position="360"/>
    </location>
</feature>
<evidence type="ECO:0000259" key="8">
    <source>
        <dbReference type="PROSITE" id="PS50102"/>
    </source>
</evidence>
<sequence length="360" mass="41641">MASQNKYEFGMIQQVLQASDLEKVEKKKKKPEECTNQALVELFSQKSISKTIEDNSGDLEALYKEYIESANKIEEEIKDKEVKDAQKRKKKKKEKEDPERLSRTIFVGNVSLKVTRKDIKKLFAKFGNIETIRIRSVPVAESKLPKKVALLQKKFHKERDSMNAYVVFKEKNSAEKALESNGYLLEGLHLRVDKADFQKVDQKLCLFVGNLPFSLSDEELRSHFKDCGRIEDIRIIRDKATGLGKGFGYVRFKNSDGVMLGLKLHDSDFKGRKLRVFRSRDDNQEKRKSKPSFRGVRTTSKKEFEKVLRSQGPKRDSKASNAVYRIQNKHQKQIKNKQAKNNQKNMRKKGMNGSKKSNKT</sequence>
<reference evidence="10" key="1">
    <citation type="submission" date="2025-08" db="UniProtKB">
        <authorList>
            <consortium name="RefSeq"/>
        </authorList>
    </citation>
    <scope>IDENTIFICATION</scope>
</reference>
<protein>
    <submittedName>
        <fullName evidence="10">RNA-binding protein 34 isoform X2</fullName>
    </submittedName>
</protein>
<dbReference type="PANTHER" id="PTHR23236:SF25">
    <property type="entry name" value="RNA-BINDING PROTEIN 34"/>
    <property type="match status" value="1"/>
</dbReference>
<dbReference type="GeneID" id="100214874"/>
<dbReference type="SMART" id="SM00360">
    <property type="entry name" value="RRM"/>
    <property type="match status" value="2"/>
</dbReference>
<dbReference type="Gene3D" id="3.30.70.330">
    <property type="match status" value="2"/>
</dbReference>
<dbReference type="InterPro" id="IPR012677">
    <property type="entry name" value="Nucleotide-bd_a/b_plait_sf"/>
</dbReference>
<name>A0ABM4CFW0_HYDVU</name>
<dbReference type="RefSeq" id="XP_065660603.1">
    <property type="nucleotide sequence ID" value="XM_065804531.1"/>
</dbReference>
<keyword evidence="3 5" id="KW-0694">RNA-binding</keyword>
<keyword evidence="6" id="KW-0175">Coiled coil</keyword>
<dbReference type="Proteomes" id="UP001652625">
    <property type="component" value="Chromosome 09"/>
</dbReference>
<feature type="coiled-coil region" evidence="6">
    <location>
        <begin position="63"/>
        <end position="95"/>
    </location>
</feature>
<accession>A0ABM4CFW0</accession>
<dbReference type="PANTHER" id="PTHR23236">
    <property type="entry name" value="EUKARYOTIC TRANSLATION INITIATION FACTOR 4B/4H"/>
    <property type="match status" value="1"/>
</dbReference>
<proteinExistence type="inferred from homology"/>
<evidence type="ECO:0000256" key="6">
    <source>
        <dbReference type="SAM" id="Coils"/>
    </source>
</evidence>
<evidence type="ECO:0000256" key="7">
    <source>
        <dbReference type="SAM" id="MobiDB-lite"/>
    </source>
</evidence>
<evidence type="ECO:0000256" key="5">
    <source>
        <dbReference type="PROSITE-ProRule" id="PRU00176"/>
    </source>
</evidence>
<evidence type="ECO:0000313" key="9">
    <source>
        <dbReference type="Proteomes" id="UP001652625"/>
    </source>
</evidence>
<evidence type="ECO:0000256" key="2">
    <source>
        <dbReference type="ARBA" id="ARBA00007077"/>
    </source>
</evidence>
<feature type="region of interest" description="Disordered" evidence="7">
    <location>
        <begin position="280"/>
        <end position="360"/>
    </location>
</feature>
<keyword evidence="9" id="KW-1185">Reference proteome</keyword>
<evidence type="ECO:0000256" key="3">
    <source>
        <dbReference type="ARBA" id="ARBA00022884"/>
    </source>
</evidence>
<dbReference type="CDD" id="cd12395">
    <property type="entry name" value="RRM2_RBM34"/>
    <property type="match status" value="1"/>
</dbReference>
<organism evidence="9 10">
    <name type="scientific">Hydra vulgaris</name>
    <name type="common">Hydra</name>
    <name type="synonym">Hydra attenuata</name>
    <dbReference type="NCBI Taxonomy" id="6087"/>
    <lineage>
        <taxon>Eukaryota</taxon>
        <taxon>Metazoa</taxon>
        <taxon>Cnidaria</taxon>
        <taxon>Hydrozoa</taxon>
        <taxon>Hydroidolina</taxon>
        <taxon>Anthoathecata</taxon>
        <taxon>Aplanulata</taxon>
        <taxon>Hydridae</taxon>
        <taxon>Hydra</taxon>
    </lineage>
</organism>